<proteinExistence type="predicted"/>
<name>A0A9P8TXD7_9HYPO</name>
<dbReference type="EMBL" id="JAIWOZ010000001">
    <property type="protein sequence ID" value="KAH6611496.1"/>
    <property type="molecule type" value="Genomic_DNA"/>
</dbReference>
<evidence type="ECO:0008006" key="3">
    <source>
        <dbReference type="Google" id="ProtNLM"/>
    </source>
</evidence>
<gene>
    <name evidence="1" type="ORF">Trco_001516</name>
</gene>
<organism evidence="1 2">
    <name type="scientific">Trichoderma cornu-damae</name>
    <dbReference type="NCBI Taxonomy" id="654480"/>
    <lineage>
        <taxon>Eukaryota</taxon>
        <taxon>Fungi</taxon>
        <taxon>Dikarya</taxon>
        <taxon>Ascomycota</taxon>
        <taxon>Pezizomycotina</taxon>
        <taxon>Sordariomycetes</taxon>
        <taxon>Hypocreomycetidae</taxon>
        <taxon>Hypocreales</taxon>
        <taxon>Hypocreaceae</taxon>
        <taxon>Trichoderma</taxon>
    </lineage>
</organism>
<evidence type="ECO:0000313" key="2">
    <source>
        <dbReference type="Proteomes" id="UP000827724"/>
    </source>
</evidence>
<reference evidence="1" key="1">
    <citation type="submission" date="2021-08" db="EMBL/GenBank/DDBJ databases">
        <title>Chromosome-Level Trichoderma cornu-damae using Hi-C Data.</title>
        <authorList>
            <person name="Kim C.S."/>
        </authorList>
    </citation>
    <scope>NUCLEOTIDE SEQUENCE</scope>
    <source>
        <strain evidence="1">KA19-0412C</strain>
    </source>
</reference>
<dbReference type="OrthoDB" id="3766406at2759"/>
<evidence type="ECO:0000313" key="1">
    <source>
        <dbReference type="EMBL" id="KAH6611496.1"/>
    </source>
</evidence>
<keyword evidence="2" id="KW-1185">Reference proteome</keyword>
<comment type="caution">
    <text evidence="1">The sequence shown here is derived from an EMBL/GenBank/DDBJ whole genome shotgun (WGS) entry which is preliminary data.</text>
</comment>
<protein>
    <recommendedName>
        <fullName evidence="3">F-box domain-containing protein</fullName>
    </recommendedName>
</protein>
<sequence>MVSSGILHKRIDKKRGKKSVARKNAASALLKMPVELIRDISDNLSTVDKVIFATTCRPMRNTLGLTNIPDAAPELEKDKFEYLARMCRDKPGKWVCEECMRCHSIDASDTPASPHLVCPVGVLDHGRFNQSLRLIVRQEYRLGRRHVQLALKYTRLGSNLSRSHRHYLSRLMAPRQYSYSHLWGNAPVNNGIKIAPRVVDGRFLLKSIFEYRRAARPMPREILDHDFVCQHQSVFPEHDQDWTSDPLLQNSLSLHRTVGEAFETPGQEVQSHCPFCFTDFSVKASAKSIRISVWQDLGTESSPLDPVWLTFVHNPILNPHAQDVTNEEPGRVRELYEGEHEDD</sequence>
<accession>A0A9P8TXD7</accession>
<dbReference type="Proteomes" id="UP000827724">
    <property type="component" value="Unassembled WGS sequence"/>
</dbReference>
<dbReference type="AlphaFoldDB" id="A0A9P8TXD7"/>